<evidence type="ECO:0000313" key="2">
    <source>
        <dbReference type="EMBL" id="TQL99232.1"/>
    </source>
</evidence>
<comment type="caution">
    <text evidence="2">The sequence shown here is derived from an EMBL/GenBank/DDBJ whole genome shotgun (WGS) entry which is preliminary data.</text>
</comment>
<proteinExistence type="predicted"/>
<dbReference type="Proteomes" id="UP000316096">
    <property type="component" value="Unassembled WGS sequence"/>
</dbReference>
<evidence type="ECO:0000313" key="3">
    <source>
        <dbReference type="Proteomes" id="UP000316096"/>
    </source>
</evidence>
<evidence type="ECO:0000256" key="1">
    <source>
        <dbReference type="SAM" id="Phobius"/>
    </source>
</evidence>
<organism evidence="2 3">
    <name type="scientific">Actinoallomurus bryophytorum</name>
    <dbReference type="NCBI Taxonomy" id="1490222"/>
    <lineage>
        <taxon>Bacteria</taxon>
        <taxon>Bacillati</taxon>
        <taxon>Actinomycetota</taxon>
        <taxon>Actinomycetes</taxon>
        <taxon>Streptosporangiales</taxon>
        <taxon>Thermomonosporaceae</taxon>
        <taxon>Actinoallomurus</taxon>
    </lineage>
</organism>
<feature type="transmembrane region" description="Helical" evidence="1">
    <location>
        <begin position="7"/>
        <end position="28"/>
    </location>
</feature>
<dbReference type="RefSeq" id="WP_141957874.1">
    <property type="nucleotide sequence ID" value="NZ_VFOZ01000001.1"/>
</dbReference>
<accession>A0A543CQ59</accession>
<keyword evidence="3" id="KW-1185">Reference proteome</keyword>
<dbReference type="EMBL" id="VFOZ01000001">
    <property type="protein sequence ID" value="TQL99232.1"/>
    <property type="molecule type" value="Genomic_DNA"/>
</dbReference>
<dbReference type="AlphaFoldDB" id="A0A543CQ59"/>
<keyword evidence="1" id="KW-1133">Transmembrane helix</keyword>
<sequence>MAPKRSVRLLAGGVIVANVIASGYLTFAGLVDPGGLGPGGDTTAARTYAAYVATRGLVLLGALIWLRAVRAWRSLGLVFTLNAAVQIGDAAIGIAHHQLAQTLGPAVFAVLLLWAARPLGGLTWRPGEGARDRPSAPTPG</sequence>
<dbReference type="OrthoDB" id="4326611at2"/>
<keyword evidence="1" id="KW-0812">Transmembrane</keyword>
<name>A0A543CQ59_9ACTN</name>
<reference evidence="2 3" key="1">
    <citation type="submission" date="2019-06" db="EMBL/GenBank/DDBJ databases">
        <title>Sequencing the genomes of 1000 actinobacteria strains.</title>
        <authorList>
            <person name="Klenk H.-P."/>
        </authorList>
    </citation>
    <scope>NUCLEOTIDE SEQUENCE [LARGE SCALE GENOMIC DNA]</scope>
    <source>
        <strain evidence="2 3">DSM 102200</strain>
    </source>
</reference>
<keyword evidence="1" id="KW-0472">Membrane</keyword>
<gene>
    <name evidence="2" type="ORF">FB559_4889</name>
</gene>
<protein>
    <submittedName>
        <fullName evidence="2">Uncharacterized protein</fullName>
    </submittedName>
</protein>
<feature type="transmembrane region" description="Helical" evidence="1">
    <location>
        <begin position="48"/>
        <end position="68"/>
    </location>
</feature>